<name>A0A3N4JRH1_9PEZI</name>
<dbReference type="EMBL" id="ML120393">
    <property type="protein sequence ID" value="RPA98760.1"/>
    <property type="molecule type" value="Genomic_DNA"/>
</dbReference>
<sequence length="178" mass="18414">MAPPSSQRCSVRKVKCPAVSVLVATSAPPAALPQASQVRMGKRPAVSSRPATSDIGTPTPPPVSAVRLGKRPAVSSRPATSDVGTPTPPSVSAVRLGKHPTVSARPAASDLGTPTPPPPSTVRLGKCPAVEALDGQQRSRKRRALHRAVTSGGEAERASRMSHNATKKQTFEPTIKDS</sequence>
<reference evidence="2 3" key="1">
    <citation type="journal article" date="2018" name="Nat. Ecol. Evol.">
        <title>Pezizomycetes genomes reveal the molecular basis of ectomycorrhizal truffle lifestyle.</title>
        <authorList>
            <person name="Murat C."/>
            <person name="Payen T."/>
            <person name="Noel B."/>
            <person name="Kuo A."/>
            <person name="Morin E."/>
            <person name="Chen J."/>
            <person name="Kohler A."/>
            <person name="Krizsan K."/>
            <person name="Balestrini R."/>
            <person name="Da Silva C."/>
            <person name="Montanini B."/>
            <person name="Hainaut M."/>
            <person name="Levati E."/>
            <person name="Barry K.W."/>
            <person name="Belfiori B."/>
            <person name="Cichocki N."/>
            <person name="Clum A."/>
            <person name="Dockter R.B."/>
            <person name="Fauchery L."/>
            <person name="Guy J."/>
            <person name="Iotti M."/>
            <person name="Le Tacon F."/>
            <person name="Lindquist E.A."/>
            <person name="Lipzen A."/>
            <person name="Malagnac F."/>
            <person name="Mello A."/>
            <person name="Molinier V."/>
            <person name="Miyauchi S."/>
            <person name="Poulain J."/>
            <person name="Riccioni C."/>
            <person name="Rubini A."/>
            <person name="Sitrit Y."/>
            <person name="Splivallo R."/>
            <person name="Traeger S."/>
            <person name="Wang M."/>
            <person name="Zifcakova L."/>
            <person name="Wipf D."/>
            <person name="Zambonelli A."/>
            <person name="Paolocci F."/>
            <person name="Nowrousian M."/>
            <person name="Ottonello S."/>
            <person name="Baldrian P."/>
            <person name="Spatafora J.W."/>
            <person name="Henrissat B."/>
            <person name="Nagy L.G."/>
            <person name="Aury J.M."/>
            <person name="Wincker P."/>
            <person name="Grigoriev I.V."/>
            <person name="Bonfante P."/>
            <person name="Martin F.M."/>
        </authorList>
    </citation>
    <scope>NUCLEOTIDE SEQUENCE [LARGE SCALE GENOMIC DNA]</scope>
    <source>
        <strain evidence="2 3">120613-1</strain>
    </source>
</reference>
<dbReference type="AlphaFoldDB" id="A0A3N4JRH1"/>
<evidence type="ECO:0000313" key="2">
    <source>
        <dbReference type="EMBL" id="RPA98760.1"/>
    </source>
</evidence>
<evidence type="ECO:0000256" key="1">
    <source>
        <dbReference type="SAM" id="MobiDB-lite"/>
    </source>
</evidence>
<gene>
    <name evidence="2" type="ORF">L873DRAFT_1807820</name>
</gene>
<dbReference type="Proteomes" id="UP000276215">
    <property type="component" value="Unassembled WGS sequence"/>
</dbReference>
<evidence type="ECO:0000313" key="3">
    <source>
        <dbReference type="Proteomes" id="UP000276215"/>
    </source>
</evidence>
<protein>
    <submittedName>
        <fullName evidence="2">Uncharacterized protein</fullName>
    </submittedName>
</protein>
<organism evidence="2 3">
    <name type="scientific">Choiromyces venosus 120613-1</name>
    <dbReference type="NCBI Taxonomy" id="1336337"/>
    <lineage>
        <taxon>Eukaryota</taxon>
        <taxon>Fungi</taxon>
        <taxon>Dikarya</taxon>
        <taxon>Ascomycota</taxon>
        <taxon>Pezizomycotina</taxon>
        <taxon>Pezizomycetes</taxon>
        <taxon>Pezizales</taxon>
        <taxon>Tuberaceae</taxon>
        <taxon>Choiromyces</taxon>
    </lineage>
</organism>
<keyword evidence="3" id="KW-1185">Reference proteome</keyword>
<feature type="compositionally biased region" description="Low complexity" evidence="1">
    <location>
        <begin position="25"/>
        <end position="37"/>
    </location>
</feature>
<feature type="non-terminal residue" evidence="2">
    <location>
        <position position="178"/>
    </location>
</feature>
<feature type="compositionally biased region" description="Polar residues" evidence="1">
    <location>
        <begin position="161"/>
        <end position="172"/>
    </location>
</feature>
<accession>A0A3N4JRH1</accession>
<feature type="region of interest" description="Disordered" evidence="1">
    <location>
        <begin position="25"/>
        <end position="178"/>
    </location>
</feature>
<proteinExistence type="predicted"/>